<organism evidence="2 3">
    <name type="scientific">Amorphotheca resinae ATCC 22711</name>
    <dbReference type="NCBI Taxonomy" id="857342"/>
    <lineage>
        <taxon>Eukaryota</taxon>
        <taxon>Fungi</taxon>
        <taxon>Dikarya</taxon>
        <taxon>Ascomycota</taxon>
        <taxon>Pezizomycotina</taxon>
        <taxon>Leotiomycetes</taxon>
        <taxon>Helotiales</taxon>
        <taxon>Amorphothecaceae</taxon>
        <taxon>Amorphotheca</taxon>
    </lineage>
</organism>
<feature type="compositionally biased region" description="Polar residues" evidence="1">
    <location>
        <begin position="36"/>
        <end position="49"/>
    </location>
</feature>
<protein>
    <submittedName>
        <fullName evidence="2">Uncharacterized protein</fullName>
    </submittedName>
</protein>
<dbReference type="GeneID" id="36571775"/>
<name>A0A2T3ASQ8_AMORE</name>
<dbReference type="InParanoid" id="A0A2T3ASQ8"/>
<dbReference type="EMBL" id="KZ679016">
    <property type="protein sequence ID" value="PSS10515.1"/>
    <property type="molecule type" value="Genomic_DNA"/>
</dbReference>
<dbReference type="Proteomes" id="UP000241818">
    <property type="component" value="Unassembled WGS sequence"/>
</dbReference>
<gene>
    <name evidence="2" type="ORF">M430DRAFT_175336</name>
</gene>
<evidence type="ECO:0000313" key="2">
    <source>
        <dbReference type="EMBL" id="PSS10515.1"/>
    </source>
</evidence>
<reference evidence="2 3" key="1">
    <citation type="journal article" date="2018" name="New Phytol.">
        <title>Comparative genomics and transcriptomics depict ericoid mycorrhizal fungi as versatile saprotrophs and plant mutualists.</title>
        <authorList>
            <person name="Martino E."/>
            <person name="Morin E."/>
            <person name="Grelet G.A."/>
            <person name="Kuo A."/>
            <person name="Kohler A."/>
            <person name="Daghino S."/>
            <person name="Barry K.W."/>
            <person name="Cichocki N."/>
            <person name="Clum A."/>
            <person name="Dockter R.B."/>
            <person name="Hainaut M."/>
            <person name="Kuo R.C."/>
            <person name="LaButti K."/>
            <person name="Lindahl B.D."/>
            <person name="Lindquist E.A."/>
            <person name="Lipzen A."/>
            <person name="Khouja H.R."/>
            <person name="Magnuson J."/>
            <person name="Murat C."/>
            <person name="Ohm R.A."/>
            <person name="Singer S.W."/>
            <person name="Spatafora J.W."/>
            <person name="Wang M."/>
            <person name="Veneault-Fourrey C."/>
            <person name="Henrissat B."/>
            <person name="Grigoriev I.V."/>
            <person name="Martin F.M."/>
            <person name="Perotto S."/>
        </authorList>
    </citation>
    <scope>NUCLEOTIDE SEQUENCE [LARGE SCALE GENOMIC DNA]</scope>
    <source>
        <strain evidence="2 3">ATCC 22711</strain>
    </source>
</reference>
<evidence type="ECO:0000256" key="1">
    <source>
        <dbReference type="SAM" id="MobiDB-lite"/>
    </source>
</evidence>
<feature type="region of interest" description="Disordered" evidence="1">
    <location>
        <begin position="36"/>
        <end position="65"/>
    </location>
</feature>
<proteinExistence type="predicted"/>
<feature type="compositionally biased region" description="Basic and acidic residues" evidence="1">
    <location>
        <begin position="56"/>
        <end position="65"/>
    </location>
</feature>
<evidence type="ECO:0000313" key="3">
    <source>
        <dbReference type="Proteomes" id="UP000241818"/>
    </source>
</evidence>
<dbReference type="RefSeq" id="XP_024717694.1">
    <property type="nucleotide sequence ID" value="XM_024863694.1"/>
</dbReference>
<sequence length="65" mass="7497">MLCQQAAYKWLNCKRAKKDPANIVITSEIRQDQSMQWTPICASNSSNSPRIKRQSARTERGRWGT</sequence>
<keyword evidence="3" id="KW-1185">Reference proteome</keyword>
<accession>A0A2T3ASQ8</accession>
<dbReference type="AlphaFoldDB" id="A0A2T3ASQ8"/>